<dbReference type="SUPFAM" id="SSF56204">
    <property type="entry name" value="Hect, E3 ligase catalytic domain"/>
    <property type="match status" value="1"/>
</dbReference>
<dbReference type="SMART" id="SM00119">
    <property type="entry name" value="HECTc"/>
    <property type="match status" value="1"/>
</dbReference>
<sequence>MFCSHCGKSNLTDANYCHKCGSKITGNKVNIPDGETISKRASTSSATGNTSTPPTTFAQFRARKEDDRNKHFKKKDGKRVKLDGKSVESSEVKINIGIMILKDEALIVKRGFTLPLTVPATITYDDLLTKAVEKHHRFNKGVIKHDKTMFYYLLYGDKSKATNLPGCNEPFTLKRYKEEIDKAYTRITLYLCPCSDHIASVWNEFDCNCDTDGSDTSELQSQQPTLAVEPEPTLAIEPEPTLAIEPEPTLAIEPEQPPTTIEYQCPICFLRFPIQQIEEHADNCSEWLAESEEPVELIESSGSDVEELKDPEPDVSQHKKLLKEQIVRCAKDLSTEVKRVTVRRKFIWEDFKNARKSKIQPLSNLKVVFAGEPCIDDGGPKRELFSELLTVMQRTYFTNGYPVLSTMAINSGEFKLCGEIMGMSVMQGGPAPHFLSSPIVAHIVGMPLSTDGNKNHKYKSACESLSTASTDEQVKQLLTSDAILDILDEIGYRGIPQRETLSTVDVIVQAICIKDQLSEFLPALLQIAHGLEGCGLLEVIRRAPIIWKPVFGNGNSFQITADEFLEQLDAEYCDSQIKKDAEIDTFKFFCDAIQNIDGGTANVQLRDFIKWLTGTYTTPPLGFPKRFSIKFVHGCPADCACRPTASTCAISMNIPVHINNESIMNEMIASAVQESHGFGLI</sequence>
<dbReference type="PANTHER" id="PTHR11254">
    <property type="entry name" value="HECT DOMAIN UBIQUITIN-PROTEIN LIGASE"/>
    <property type="match status" value="1"/>
</dbReference>
<dbReference type="GO" id="GO:0006511">
    <property type="term" value="P:ubiquitin-dependent protein catabolic process"/>
    <property type="evidence" value="ECO:0007669"/>
    <property type="project" value="TreeGrafter"/>
</dbReference>
<feature type="region of interest" description="Disordered" evidence="6">
    <location>
        <begin position="31"/>
        <end position="56"/>
    </location>
</feature>
<evidence type="ECO:0000256" key="2">
    <source>
        <dbReference type="ARBA" id="ARBA00004906"/>
    </source>
</evidence>
<dbReference type="GO" id="GO:0016874">
    <property type="term" value="F:ligase activity"/>
    <property type="evidence" value="ECO:0007669"/>
    <property type="project" value="UniProtKB-KW"/>
</dbReference>
<feature type="domain" description="HECT" evidence="7">
    <location>
        <begin position="606"/>
        <end position="681"/>
    </location>
</feature>
<comment type="catalytic activity">
    <reaction evidence="1">
        <text>S-ubiquitinyl-[E2 ubiquitin-conjugating enzyme]-L-cysteine + [acceptor protein]-L-lysine = [E2 ubiquitin-conjugating enzyme]-L-cysteine + N(6)-ubiquitinyl-[acceptor protein]-L-lysine.</text>
        <dbReference type="EC" id="2.3.2.26"/>
    </reaction>
</comment>
<reference evidence="8" key="1">
    <citation type="submission" date="2020-04" db="EMBL/GenBank/DDBJ databases">
        <authorList>
            <person name="Alioto T."/>
            <person name="Alioto T."/>
            <person name="Gomez Garrido J."/>
        </authorList>
    </citation>
    <scope>NUCLEOTIDE SEQUENCE</scope>
    <source>
        <strain evidence="8">A484AB</strain>
    </source>
</reference>
<keyword evidence="4" id="KW-0808">Transferase</keyword>
<evidence type="ECO:0000256" key="1">
    <source>
        <dbReference type="ARBA" id="ARBA00000885"/>
    </source>
</evidence>
<evidence type="ECO:0000313" key="9">
    <source>
        <dbReference type="Proteomes" id="UP001152795"/>
    </source>
</evidence>
<keyword evidence="5" id="KW-0833">Ubl conjugation pathway</keyword>
<dbReference type="Proteomes" id="UP001152795">
    <property type="component" value="Unassembled WGS sequence"/>
</dbReference>
<dbReference type="EC" id="2.3.2.26" evidence="3"/>
<dbReference type="InterPro" id="IPR000569">
    <property type="entry name" value="HECT_dom"/>
</dbReference>
<dbReference type="PROSITE" id="PS50237">
    <property type="entry name" value="HECT"/>
    <property type="match status" value="1"/>
</dbReference>
<dbReference type="GO" id="GO:0005737">
    <property type="term" value="C:cytoplasm"/>
    <property type="evidence" value="ECO:0007669"/>
    <property type="project" value="TreeGrafter"/>
</dbReference>
<proteinExistence type="predicted"/>
<dbReference type="AlphaFoldDB" id="A0A6S7HER4"/>
<dbReference type="PANTHER" id="PTHR11254:SF440">
    <property type="entry name" value="E3 UBIQUITIN-PROTEIN LIGASE NEDD-4"/>
    <property type="match status" value="1"/>
</dbReference>
<evidence type="ECO:0000256" key="6">
    <source>
        <dbReference type="SAM" id="MobiDB-lite"/>
    </source>
</evidence>
<evidence type="ECO:0000256" key="3">
    <source>
        <dbReference type="ARBA" id="ARBA00012485"/>
    </source>
</evidence>
<organism evidence="8 9">
    <name type="scientific">Paramuricea clavata</name>
    <name type="common">Red gorgonian</name>
    <name type="synonym">Violescent sea-whip</name>
    <dbReference type="NCBI Taxonomy" id="317549"/>
    <lineage>
        <taxon>Eukaryota</taxon>
        <taxon>Metazoa</taxon>
        <taxon>Cnidaria</taxon>
        <taxon>Anthozoa</taxon>
        <taxon>Octocorallia</taxon>
        <taxon>Malacalcyonacea</taxon>
        <taxon>Plexauridae</taxon>
        <taxon>Paramuricea</taxon>
    </lineage>
</organism>
<dbReference type="Gene3D" id="3.90.1750.10">
    <property type="entry name" value="Hect, E3 ligase catalytic domains"/>
    <property type="match status" value="1"/>
</dbReference>
<evidence type="ECO:0000256" key="4">
    <source>
        <dbReference type="ARBA" id="ARBA00022679"/>
    </source>
</evidence>
<gene>
    <name evidence="8" type="ORF">PACLA_8A062158</name>
</gene>
<dbReference type="InterPro" id="IPR026870">
    <property type="entry name" value="Zinc_ribbon_dom"/>
</dbReference>
<keyword evidence="8" id="KW-0436">Ligase</keyword>
<dbReference type="GO" id="GO:0061630">
    <property type="term" value="F:ubiquitin protein ligase activity"/>
    <property type="evidence" value="ECO:0007669"/>
    <property type="project" value="UniProtKB-EC"/>
</dbReference>
<dbReference type="Pfam" id="PF00632">
    <property type="entry name" value="HECT"/>
    <property type="match status" value="1"/>
</dbReference>
<comment type="caution">
    <text evidence="8">The sequence shown here is derived from an EMBL/GenBank/DDBJ whole genome shotgun (WGS) entry which is preliminary data.</text>
</comment>
<dbReference type="Pfam" id="PF13240">
    <property type="entry name" value="Zn_Ribbon_1"/>
    <property type="match status" value="1"/>
</dbReference>
<evidence type="ECO:0000313" key="8">
    <source>
        <dbReference type="EMBL" id="CAB4002769.1"/>
    </source>
</evidence>
<dbReference type="Gene3D" id="3.30.2410.10">
    <property type="entry name" value="Hect, E3 ligase catalytic domain"/>
    <property type="match status" value="1"/>
</dbReference>
<comment type="pathway">
    <text evidence="2">Protein modification; protein ubiquitination.</text>
</comment>
<feature type="compositionally biased region" description="Low complexity" evidence="6">
    <location>
        <begin position="41"/>
        <end position="56"/>
    </location>
</feature>
<dbReference type="GO" id="GO:0016567">
    <property type="term" value="P:protein ubiquitination"/>
    <property type="evidence" value="ECO:0007669"/>
    <property type="project" value="TreeGrafter"/>
</dbReference>
<protein>
    <recommendedName>
        <fullName evidence="3">HECT-type E3 ubiquitin transferase</fullName>
        <ecNumber evidence="3">2.3.2.26</ecNumber>
    </recommendedName>
</protein>
<dbReference type="InterPro" id="IPR035983">
    <property type="entry name" value="Hect_E3_ubiquitin_ligase"/>
</dbReference>
<evidence type="ECO:0000259" key="7">
    <source>
        <dbReference type="PROSITE" id="PS50237"/>
    </source>
</evidence>
<accession>A0A6S7HER4</accession>
<dbReference type="InterPro" id="IPR050409">
    <property type="entry name" value="E3_ubiq-protein_ligase"/>
</dbReference>
<evidence type="ECO:0000256" key="5">
    <source>
        <dbReference type="ARBA" id="ARBA00022786"/>
    </source>
</evidence>
<name>A0A6S7HER4_PARCT</name>
<dbReference type="EMBL" id="CACRXK020004443">
    <property type="protein sequence ID" value="CAB4002769.1"/>
    <property type="molecule type" value="Genomic_DNA"/>
</dbReference>
<keyword evidence="9" id="KW-1185">Reference proteome</keyword>
<dbReference type="OrthoDB" id="5983847at2759"/>